<name>A0A6M3KUL9_9ZZZZ</name>
<dbReference type="EMBL" id="MT142599">
    <property type="protein sequence ID" value="QJA85863.1"/>
    <property type="molecule type" value="Genomic_DNA"/>
</dbReference>
<gene>
    <name evidence="1" type="ORF">MM415B02168_0009</name>
</gene>
<protein>
    <submittedName>
        <fullName evidence="1">Uncharacterized protein</fullName>
    </submittedName>
</protein>
<accession>A0A6M3KUL9</accession>
<organism evidence="1">
    <name type="scientific">viral metagenome</name>
    <dbReference type="NCBI Taxonomy" id="1070528"/>
    <lineage>
        <taxon>unclassified sequences</taxon>
        <taxon>metagenomes</taxon>
        <taxon>organismal metagenomes</taxon>
    </lineage>
</organism>
<evidence type="ECO:0000313" key="1">
    <source>
        <dbReference type="EMBL" id="QJA85863.1"/>
    </source>
</evidence>
<proteinExistence type="predicted"/>
<sequence>MRTLSATLLAAQISTNPKPLIKITFSKVGESDIVVEQDKILQVPDQDETTDSQTVDVIFDNSAGYFTSLDLKGWAVVFQWGLTTTSGAEYSALPAMKVISQDFYSARGVLQCRMSFVGIPNLLADDKASKDYNHHWSDTKTVKALITEVASGVAVTTELTEQQTTSDGYIELRAYDVGTTDLVGAVKTQAAKAATSVVLKSLGTGTINRLTKLTIEGHGTDYIVTADATITSNEATVSITPALTDVAEVDDAIQLAWRWGSGQTGTLHGAGQRVTIDNRTITSISFRLKKTGSPTGTNVTFKIRATDDDETLASKTFAIASIGTSPAWCEAVLAAPVTVNEEVWIYCEYTDGDASNYVSVSYNSAAVKSGEDLIVVDSVAGVVPYGDLDCAYKYQYNATGIDCYTHCVAYTVTYDSEDSLIDVFAPADGFNIREGESRLNIINRLLAFTGCVKRVENDGEIHVFVPTTTGTSYNSEYSLVAGEHIFFSKAIRNALVIPNKITVHSYPDDDDQYTGSATSAASYALLTKDDFKRAKLISNAQATSIATAMIAQAEINAQSGGASAIMNLGSEVYDYVKVTDSRESDSRVGNIGHIKRSYIPRSRKWQMDFSFGKVMLKPLVGTKPSQLTSRLTESQYQDEMVLKWGMLSPYLTEYNDALSRLDNNQKAIVDTLDEIISKLGYFEGQTPTSDQIDEGLVGYLKNLAEDTSPQLGGNLDCNTKQITGAGVISNGASAIYFIAGSVNHVWGADGSLDMGTEKITSVVDPTADQDVATKKYVDDNAGGGVKAIWAVPTNGTGTNSSIVTYPAYYCQNGQNCLMTFKVPAAFTTISSVYIWVVPTVTQAAANWDIFSKYGSVGEVYDEHGGTLNVPTYNVTNAVLFRIDISSVLTSLAAGDIVGIEFLVSSANHDAKVLGLLFEYT</sequence>
<dbReference type="AlphaFoldDB" id="A0A6M3KUL9"/>
<reference evidence="1" key="1">
    <citation type="submission" date="2020-03" db="EMBL/GenBank/DDBJ databases">
        <title>The deep terrestrial virosphere.</title>
        <authorList>
            <person name="Holmfeldt K."/>
            <person name="Nilsson E."/>
            <person name="Simone D."/>
            <person name="Lopez-Fernandez M."/>
            <person name="Wu X."/>
            <person name="de Brujin I."/>
            <person name="Lundin D."/>
            <person name="Andersson A."/>
            <person name="Bertilsson S."/>
            <person name="Dopson M."/>
        </authorList>
    </citation>
    <scope>NUCLEOTIDE SEQUENCE</scope>
    <source>
        <strain evidence="1">MM415B02168</strain>
    </source>
</reference>